<dbReference type="SUPFAM" id="SSF48452">
    <property type="entry name" value="TPR-like"/>
    <property type="match status" value="1"/>
</dbReference>
<dbReference type="EMBL" id="VJXR01000007">
    <property type="protein sequence ID" value="TRW46714.1"/>
    <property type="molecule type" value="Genomic_DNA"/>
</dbReference>
<dbReference type="Gene3D" id="1.25.40.10">
    <property type="entry name" value="Tetratricopeptide repeat domain"/>
    <property type="match status" value="1"/>
</dbReference>
<dbReference type="InterPro" id="IPR011990">
    <property type="entry name" value="TPR-like_helical_dom_sf"/>
</dbReference>
<dbReference type="Proteomes" id="UP000318693">
    <property type="component" value="Unassembled WGS sequence"/>
</dbReference>
<dbReference type="InterPro" id="IPR027417">
    <property type="entry name" value="P-loop_NTPase"/>
</dbReference>
<protein>
    <submittedName>
        <fullName evidence="2">AAA family ATPase</fullName>
    </submittedName>
</protein>
<feature type="domain" description="HTH luxR-type" evidence="1">
    <location>
        <begin position="694"/>
        <end position="759"/>
    </location>
</feature>
<dbReference type="PANTHER" id="PTHR47691:SF3">
    <property type="entry name" value="HTH-TYPE TRANSCRIPTIONAL REGULATOR RV0890C-RELATED"/>
    <property type="match status" value="1"/>
</dbReference>
<evidence type="ECO:0000313" key="3">
    <source>
        <dbReference type="Proteomes" id="UP000318693"/>
    </source>
</evidence>
<dbReference type="GO" id="GO:0003677">
    <property type="term" value="F:DNA binding"/>
    <property type="evidence" value="ECO:0007669"/>
    <property type="project" value="InterPro"/>
</dbReference>
<keyword evidence="3" id="KW-1185">Reference proteome</keyword>
<dbReference type="PRINTS" id="PR00364">
    <property type="entry name" value="DISEASERSIST"/>
</dbReference>
<name>A0A552WVA9_9MICO</name>
<dbReference type="PROSITE" id="PS00622">
    <property type="entry name" value="HTH_LUXR_1"/>
    <property type="match status" value="1"/>
</dbReference>
<dbReference type="InterPro" id="IPR036388">
    <property type="entry name" value="WH-like_DNA-bd_sf"/>
</dbReference>
<organism evidence="2 3">
    <name type="scientific">Georgenia yuyongxinii</name>
    <dbReference type="NCBI Taxonomy" id="2589797"/>
    <lineage>
        <taxon>Bacteria</taxon>
        <taxon>Bacillati</taxon>
        <taxon>Actinomycetota</taxon>
        <taxon>Actinomycetes</taxon>
        <taxon>Micrococcales</taxon>
        <taxon>Bogoriellaceae</taxon>
        <taxon>Georgenia</taxon>
    </lineage>
</organism>
<dbReference type="PRINTS" id="PR00038">
    <property type="entry name" value="HTHLUXR"/>
</dbReference>
<dbReference type="GO" id="GO:0006355">
    <property type="term" value="P:regulation of DNA-templated transcription"/>
    <property type="evidence" value="ECO:0007669"/>
    <property type="project" value="InterPro"/>
</dbReference>
<dbReference type="PROSITE" id="PS50043">
    <property type="entry name" value="HTH_LUXR_2"/>
    <property type="match status" value="1"/>
</dbReference>
<dbReference type="RefSeq" id="WP_143417295.1">
    <property type="nucleotide sequence ID" value="NZ_VJXR01000007.1"/>
</dbReference>
<reference evidence="2 3" key="1">
    <citation type="submission" date="2019-07" db="EMBL/GenBank/DDBJ databases">
        <title>Georgenia wutianyii sp. nov. and Georgenia *** sp. nov. isolated from plateau pika (Ochotona curzoniae) in the Qinghai-Tibet plateau of China.</title>
        <authorList>
            <person name="Tian Z."/>
        </authorList>
    </citation>
    <scope>NUCLEOTIDE SEQUENCE [LARGE SCALE GENOMIC DNA]</scope>
    <source>
        <strain evidence="2 3">Z446</strain>
    </source>
</reference>
<dbReference type="AlphaFoldDB" id="A0A552WVA9"/>
<dbReference type="SUPFAM" id="SSF52540">
    <property type="entry name" value="P-loop containing nucleoside triphosphate hydrolases"/>
    <property type="match status" value="1"/>
</dbReference>
<dbReference type="SMART" id="SM00421">
    <property type="entry name" value="HTH_LUXR"/>
    <property type="match status" value="1"/>
</dbReference>
<evidence type="ECO:0000259" key="1">
    <source>
        <dbReference type="PROSITE" id="PS50043"/>
    </source>
</evidence>
<evidence type="ECO:0000313" key="2">
    <source>
        <dbReference type="EMBL" id="TRW46714.1"/>
    </source>
</evidence>
<dbReference type="Pfam" id="PF13401">
    <property type="entry name" value="AAA_22"/>
    <property type="match status" value="1"/>
</dbReference>
<dbReference type="Pfam" id="PF25872">
    <property type="entry name" value="HTH_77"/>
    <property type="match status" value="1"/>
</dbReference>
<dbReference type="PANTHER" id="PTHR47691">
    <property type="entry name" value="REGULATOR-RELATED"/>
    <property type="match status" value="1"/>
</dbReference>
<dbReference type="InterPro" id="IPR000792">
    <property type="entry name" value="Tscrpt_reg_LuxR_C"/>
</dbReference>
<dbReference type="Gene3D" id="3.40.50.300">
    <property type="entry name" value="P-loop containing nucleotide triphosphate hydrolases"/>
    <property type="match status" value="1"/>
</dbReference>
<dbReference type="InterPro" id="IPR058852">
    <property type="entry name" value="HTH_77"/>
</dbReference>
<dbReference type="Pfam" id="PF00196">
    <property type="entry name" value="GerE"/>
    <property type="match status" value="1"/>
</dbReference>
<dbReference type="Gene3D" id="1.10.10.10">
    <property type="entry name" value="Winged helix-like DNA-binding domain superfamily/Winged helix DNA-binding domain"/>
    <property type="match status" value="2"/>
</dbReference>
<dbReference type="GO" id="GO:0016887">
    <property type="term" value="F:ATP hydrolysis activity"/>
    <property type="evidence" value="ECO:0007669"/>
    <property type="project" value="InterPro"/>
</dbReference>
<comment type="caution">
    <text evidence="2">The sequence shown here is derived from an EMBL/GenBank/DDBJ whole genome shotgun (WGS) entry which is preliminary data.</text>
</comment>
<accession>A0A552WVA9</accession>
<sequence>MATPREPVGNLPAETTSFVGRRRELGEAKNKFQTASLVSLVGPGGVGKTRLAVRLAGQLSRNFPDGVWFVELAEVRDRTSVASTALAALDLREHGTGDPLATLCAHVKNKRMLLVLDNCEHLTVPAAQLTSKVLKAGSEVRILATSREPLGLVEEHVVALPPLDLPSLSTADLGQVRLNEAVQLFVERAAAASGDFALTDDNMPSVVELCRRLDGIPLAIELAAVRTRALTPDQICGRLGYRFSLLTGGSPAALPRHQTLQAAIEWSYALLDEQEARLLRRLSAFAGRFQIDDVEAVCLEDDSAFAAIDLLSSLVDKSLVVRDIASRTPCYRLHESMREFSHLRLLETGESDLMHERLADHFSRRCAQFAAEGRRRILPWLSWMELEAENVRAVLDRLTRAGDPAAVDLAVSLMYFWITRATSEGARRLDHLLESGDRQSHPVARFVRGFLAVLQNDPEAATHSLSKGIAAARKDGPDVLLARLLAMASIASTMSADPDAAHRQLDEARAIAAGIDEVGATLMVHQACALNGVLDGDPSTVMAAATPGAALSRELGDQYSLVMMLMNLGIGALQLGRTPDAEHHFLEALAIARDLDDRVAQCYLLGGLGCCAARRREPQLAARLFGAMETLREEAGATLNAGIRRALTPAMAMASAALGPARFAAESTVGRSLGRAAAVQLALREQARPPAPAAATGAAPLGRRELEVARLVAEGCTNKEIGARLFLSERTVESHVRNSLNKLGFSKRAQIAAWAAAHSS</sequence>
<gene>
    <name evidence="2" type="ORF">FJ693_04275</name>
</gene>
<dbReference type="SUPFAM" id="SSF46894">
    <property type="entry name" value="C-terminal effector domain of the bipartite response regulators"/>
    <property type="match status" value="1"/>
</dbReference>
<proteinExistence type="predicted"/>
<dbReference type="CDD" id="cd06170">
    <property type="entry name" value="LuxR_C_like"/>
    <property type="match status" value="1"/>
</dbReference>
<dbReference type="InterPro" id="IPR016032">
    <property type="entry name" value="Sig_transdc_resp-reg_C-effctor"/>
</dbReference>
<dbReference type="InterPro" id="IPR049945">
    <property type="entry name" value="AAA_22"/>
</dbReference>